<evidence type="ECO:0000313" key="1">
    <source>
        <dbReference type="EMBL" id="ERK43749.1"/>
    </source>
</evidence>
<reference evidence="1 2" key="1">
    <citation type="submission" date="2013-06" db="EMBL/GenBank/DDBJ databases">
        <authorList>
            <person name="Weinstock G."/>
            <person name="Sodergren E."/>
            <person name="Lobos E.A."/>
            <person name="Fulton L."/>
            <person name="Fulton R."/>
            <person name="Courtney L."/>
            <person name="Fronick C."/>
            <person name="O'Laughlin M."/>
            <person name="Godfrey J."/>
            <person name="Wilson R.M."/>
            <person name="Miner T."/>
            <person name="Farmer C."/>
            <person name="Delehaunty K."/>
            <person name="Cordes M."/>
            <person name="Minx P."/>
            <person name="Tomlinson C."/>
            <person name="Chen J."/>
            <person name="Wollam A."/>
            <person name="Pepin K.H."/>
            <person name="Bhonagiri V."/>
            <person name="Zhang X."/>
            <person name="Warren W."/>
            <person name="Mitreva M."/>
            <person name="Mardis E.R."/>
            <person name="Wilson R.K."/>
        </authorList>
    </citation>
    <scope>NUCLEOTIDE SEQUENCE [LARGE SCALE GENOMIC DNA]</scope>
    <source>
        <strain evidence="1 2">ATCC 29099</strain>
    </source>
</reference>
<evidence type="ECO:0000313" key="2">
    <source>
        <dbReference type="Proteomes" id="UP000016608"/>
    </source>
</evidence>
<keyword evidence="2" id="KW-1185">Reference proteome</keyword>
<dbReference type="EMBL" id="AWVJ01000139">
    <property type="protein sequence ID" value="ERK43749.1"/>
    <property type="molecule type" value="Genomic_DNA"/>
</dbReference>
<dbReference type="PATRIC" id="fig|1256908.3.peg.2064"/>
<dbReference type="HOGENOM" id="CLU_3152973_0_0_9"/>
<gene>
    <name evidence="1" type="ORF">HMPREF0373_02239</name>
</gene>
<dbReference type="AlphaFoldDB" id="U2PJ24"/>
<organism evidence="1 2">
    <name type="scientific">Eubacterium ramulus ATCC 29099</name>
    <dbReference type="NCBI Taxonomy" id="1256908"/>
    <lineage>
        <taxon>Bacteria</taxon>
        <taxon>Bacillati</taxon>
        <taxon>Bacillota</taxon>
        <taxon>Clostridia</taxon>
        <taxon>Eubacteriales</taxon>
        <taxon>Eubacteriaceae</taxon>
        <taxon>Eubacterium</taxon>
    </lineage>
</organism>
<comment type="caution">
    <text evidence="1">The sequence shown here is derived from an EMBL/GenBank/DDBJ whole genome shotgun (WGS) entry which is preliminary data.</text>
</comment>
<accession>U2PJ24</accession>
<protein>
    <submittedName>
        <fullName evidence="1">Uncharacterized protein</fullName>
    </submittedName>
</protein>
<name>U2PJ24_EUBRA</name>
<sequence length="48" mass="5783">MYKYTEKEKIPSFFLQQASKYMLKCSKITEMDRDIYHALHDVHLAAKM</sequence>
<proteinExistence type="predicted"/>
<dbReference type="Proteomes" id="UP000016608">
    <property type="component" value="Unassembled WGS sequence"/>
</dbReference>